<dbReference type="GO" id="GO:0004316">
    <property type="term" value="F:3-oxoacyl-[acyl-carrier-protein] reductase (NADPH) activity"/>
    <property type="evidence" value="ECO:0007669"/>
    <property type="project" value="UniProtKB-EC"/>
</dbReference>
<dbReference type="Pfam" id="PF13561">
    <property type="entry name" value="adh_short_C2"/>
    <property type="match status" value="1"/>
</dbReference>
<dbReference type="Gene3D" id="3.40.50.720">
    <property type="entry name" value="NAD(P)-binding Rossmann-like Domain"/>
    <property type="match status" value="1"/>
</dbReference>
<accession>A0A165CGB6</accession>
<name>A0A165CGB6_9BASI</name>
<keyword evidence="6" id="KW-1185">Reference proteome</keyword>
<dbReference type="NCBIfam" id="NF009384">
    <property type="entry name" value="PRK12743.1"/>
    <property type="match status" value="1"/>
</dbReference>
<dbReference type="AlphaFoldDB" id="A0A165CGB6"/>
<comment type="catalytic activity">
    <reaction evidence="4">
        <text>a (3R)-hydroxyacyl-[ACP] + NADP(+) = a 3-oxoacyl-[ACP] + NADPH + H(+)</text>
        <dbReference type="Rhea" id="RHEA:17397"/>
        <dbReference type="Rhea" id="RHEA-COMP:9916"/>
        <dbReference type="Rhea" id="RHEA-COMP:9945"/>
        <dbReference type="ChEBI" id="CHEBI:15378"/>
        <dbReference type="ChEBI" id="CHEBI:57783"/>
        <dbReference type="ChEBI" id="CHEBI:58349"/>
        <dbReference type="ChEBI" id="CHEBI:78776"/>
        <dbReference type="ChEBI" id="CHEBI:78827"/>
        <dbReference type="EC" id="1.1.1.100"/>
    </reaction>
</comment>
<dbReference type="STRING" id="1353952.A0A165CGB6"/>
<dbReference type="GO" id="GO:0032787">
    <property type="term" value="P:monocarboxylic acid metabolic process"/>
    <property type="evidence" value="ECO:0007669"/>
    <property type="project" value="UniProtKB-ARBA"/>
</dbReference>
<dbReference type="OrthoDB" id="498125at2759"/>
<gene>
    <name evidence="5" type="ORF">CALCODRAFT_488464</name>
</gene>
<dbReference type="PROSITE" id="PS00061">
    <property type="entry name" value="ADH_SHORT"/>
    <property type="match status" value="1"/>
</dbReference>
<dbReference type="EC" id="1.1.1.100" evidence="2"/>
<protein>
    <recommendedName>
        <fullName evidence="2">3-oxoacyl-[acyl-carrier-protein] reductase</fullName>
        <ecNumber evidence="2">1.1.1.100</ecNumber>
    </recommendedName>
</protein>
<evidence type="ECO:0000256" key="1">
    <source>
        <dbReference type="ARBA" id="ARBA00006484"/>
    </source>
</evidence>
<sequence length="273" mass="28267">MASILRTAIVTGSESGIGRAAALALAAKKYAIGVCWNRDNAAGEAVAEEIRSKGGKAEVRHLDLSDPLGAGKVADAFIGSFGRLDALCNVAGMFTAANTLDITFDDYRKVMAVNTDGPFVLAQRAARQFVKQGGGGVIVNVTSVHEHTPNPGQAAYVASKHALGGLTKAMALDLAQYGTRVCAVAPGFIASPMTMSDGADVHSIKVPRVPMGRMGDPMEVGKVIAFLCSDDASYVTGQSWAVDGGFLLVNPHWGGGGLTEGMDPPLQFGTNSE</sequence>
<evidence type="ECO:0000313" key="6">
    <source>
        <dbReference type="Proteomes" id="UP000076842"/>
    </source>
</evidence>
<dbReference type="PANTHER" id="PTHR42879:SF2">
    <property type="entry name" value="3-OXOACYL-[ACYL-CARRIER-PROTEIN] REDUCTASE FABG"/>
    <property type="match status" value="1"/>
</dbReference>
<dbReference type="EMBL" id="KV424147">
    <property type="protein sequence ID" value="KZT50742.1"/>
    <property type="molecule type" value="Genomic_DNA"/>
</dbReference>
<dbReference type="PANTHER" id="PTHR42879">
    <property type="entry name" value="3-OXOACYL-(ACYL-CARRIER-PROTEIN) REDUCTASE"/>
    <property type="match status" value="1"/>
</dbReference>
<comment type="similarity">
    <text evidence="1">Belongs to the short-chain dehydrogenases/reductases (SDR) family.</text>
</comment>
<dbReference type="InterPro" id="IPR036291">
    <property type="entry name" value="NAD(P)-bd_dom_sf"/>
</dbReference>
<evidence type="ECO:0000256" key="4">
    <source>
        <dbReference type="ARBA" id="ARBA00048508"/>
    </source>
</evidence>
<reference evidence="5 6" key="1">
    <citation type="journal article" date="2016" name="Mol. Biol. Evol.">
        <title>Comparative Genomics of Early-Diverging Mushroom-Forming Fungi Provides Insights into the Origins of Lignocellulose Decay Capabilities.</title>
        <authorList>
            <person name="Nagy L.G."/>
            <person name="Riley R."/>
            <person name="Tritt A."/>
            <person name="Adam C."/>
            <person name="Daum C."/>
            <person name="Floudas D."/>
            <person name="Sun H."/>
            <person name="Yadav J.S."/>
            <person name="Pangilinan J."/>
            <person name="Larsson K.H."/>
            <person name="Matsuura K."/>
            <person name="Barry K."/>
            <person name="Labutti K."/>
            <person name="Kuo R."/>
            <person name="Ohm R.A."/>
            <person name="Bhattacharya S.S."/>
            <person name="Shirouzu T."/>
            <person name="Yoshinaga Y."/>
            <person name="Martin F.M."/>
            <person name="Grigoriev I.V."/>
            <person name="Hibbett D.S."/>
        </authorList>
    </citation>
    <scope>NUCLEOTIDE SEQUENCE [LARGE SCALE GENOMIC DNA]</scope>
    <source>
        <strain evidence="5 6">HHB12733</strain>
    </source>
</reference>
<evidence type="ECO:0000256" key="2">
    <source>
        <dbReference type="ARBA" id="ARBA00012948"/>
    </source>
</evidence>
<dbReference type="InterPro" id="IPR050259">
    <property type="entry name" value="SDR"/>
</dbReference>
<dbReference type="InterPro" id="IPR020904">
    <property type="entry name" value="Sc_DH/Rdtase_CS"/>
</dbReference>
<dbReference type="PRINTS" id="PR00080">
    <property type="entry name" value="SDRFAMILY"/>
</dbReference>
<dbReference type="FunCoup" id="A0A165CGB6">
    <property type="interactions" value="23"/>
</dbReference>
<dbReference type="InterPro" id="IPR002347">
    <property type="entry name" value="SDR_fam"/>
</dbReference>
<dbReference type="Proteomes" id="UP000076842">
    <property type="component" value="Unassembled WGS sequence"/>
</dbReference>
<dbReference type="FunFam" id="3.40.50.720:FF:000084">
    <property type="entry name" value="Short-chain dehydrogenase reductase"/>
    <property type="match status" value="1"/>
</dbReference>
<dbReference type="SUPFAM" id="SSF51735">
    <property type="entry name" value="NAD(P)-binding Rossmann-fold domains"/>
    <property type="match status" value="1"/>
</dbReference>
<organism evidence="5 6">
    <name type="scientific">Calocera cornea HHB12733</name>
    <dbReference type="NCBI Taxonomy" id="1353952"/>
    <lineage>
        <taxon>Eukaryota</taxon>
        <taxon>Fungi</taxon>
        <taxon>Dikarya</taxon>
        <taxon>Basidiomycota</taxon>
        <taxon>Agaricomycotina</taxon>
        <taxon>Dacrymycetes</taxon>
        <taxon>Dacrymycetales</taxon>
        <taxon>Dacrymycetaceae</taxon>
        <taxon>Calocera</taxon>
    </lineage>
</organism>
<keyword evidence="3" id="KW-0521">NADP</keyword>
<proteinExistence type="inferred from homology"/>
<evidence type="ECO:0000313" key="5">
    <source>
        <dbReference type="EMBL" id="KZT50742.1"/>
    </source>
</evidence>
<dbReference type="InParanoid" id="A0A165CGB6"/>
<dbReference type="PRINTS" id="PR00081">
    <property type="entry name" value="GDHRDH"/>
</dbReference>
<evidence type="ECO:0000256" key="3">
    <source>
        <dbReference type="ARBA" id="ARBA00022857"/>
    </source>
</evidence>